<sequence length="159" mass="17455">MDRLSRVWPSMRNPSVGEPESSRRILFCPTGWSCWGIYGVSKGDVVATRHDDGELRAVAVVQRGGHSTLRVFAEASDFRQSILQRLSELGASCGITKGLSLFTADIPPEVDFAAIDAYLDSISDGEDIAYEDACLQHNGVGDDRRRECEAMATVPLRLH</sequence>
<accession>A0A1W6Z8L6</accession>
<dbReference type="EMBL" id="CP021111">
    <property type="protein sequence ID" value="ARP93592.1"/>
    <property type="molecule type" value="Genomic_DNA"/>
</dbReference>
<evidence type="ECO:0000313" key="2">
    <source>
        <dbReference type="EMBL" id="ARP93592.1"/>
    </source>
</evidence>
<proteinExistence type="predicted"/>
<dbReference type="STRING" id="463040.CAL15_03855"/>
<organism evidence="2 3">
    <name type="scientific">Bordetella genomosp. 13</name>
    <dbReference type="NCBI Taxonomy" id="463040"/>
    <lineage>
        <taxon>Bacteria</taxon>
        <taxon>Pseudomonadati</taxon>
        <taxon>Pseudomonadota</taxon>
        <taxon>Betaproteobacteria</taxon>
        <taxon>Burkholderiales</taxon>
        <taxon>Alcaligenaceae</taxon>
        <taxon>Bordetella</taxon>
    </lineage>
</organism>
<feature type="region of interest" description="Disordered" evidence="1">
    <location>
        <begin position="1"/>
        <end position="21"/>
    </location>
</feature>
<dbReference type="KEGG" id="bgm:CAL15_03855"/>
<name>A0A1W6Z8L6_9BORD</name>
<evidence type="ECO:0000256" key="1">
    <source>
        <dbReference type="SAM" id="MobiDB-lite"/>
    </source>
</evidence>
<evidence type="ECO:0000313" key="3">
    <source>
        <dbReference type="Proteomes" id="UP000194161"/>
    </source>
</evidence>
<protein>
    <recommendedName>
        <fullName evidence="4">DUF4265 domain-containing protein</fullName>
    </recommendedName>
</protein>
<dbReference type="AlphaFoldDB" id="A0A1W6Z8L6"/>
<gene>
    <name evidence="2" type="ORF">CAL15_03855</name>
</gene>
<keyword evidence="3" id="KW-1185">Reference proteome</keyword>
<dbReference type="Proteomes" id="UP000194161">
    <property type="component" value="Chromosome"/>
</dbReference>
<dbReference type="Pfam" id="PF14085">
    <property type="entry name" value="DUF4265"/>
    <property type="match status" value="1"/>
</dbReference>
<evidence type="ECO:0008006" key="4">
    <source>
        <dbReference type="Google" id="ProtNLM"/>
    </source>
</evidence>
<dbReference type="InterPro" id="IPR025361">
    <property type="entry name" value="DUF4265"/>
</dbReference>
<reference evidence="2 3" key="1">
    <citation type="submission" date="2017-05" db="EMBL/GenBank/DDBJ databases">
        <title>Complete and WGS of Bordetella genogroups.</title>
        <authorList>
            <person name="Spilker T."/>
            <person name="LiPuma J."/>
        </authorList>
    </citation>
    <scope>NUCLEOTIDE SEQUENCE [LARGE SCALE GENOMIC DNA]</scope>
    <source>
        <strain evidence="2 3">AU7206</strain>
    </source>
</reference>